<organism evidence="1 2">
    <name type="scientific">Gossypium arboreum</name>
    <name type="common">Tree cotton</name>
    <name type="synonym">Gossypium nanking</name>
    <dbReference type="NCBI Taxonomy" id="29729"/>
    <lineage>
        <taxon>Eukaryota</taxon>
        <taxon>Viridiplantae</taxon>
        <taxon>Streptophyta</taxon>
        <taxon>Embryophyta</taxon>
        <taxon>Tracheophyta</taxon>
        <taxon>Spermatophyta</taxon>
        <taxon>Magnoliopsida</taxon>
        <taxon>eudicotyledons</taxon>
        <taxon>Gunneridae</taxon>
        <taxon>Pentapetalae</taxon>
        <taxon>rosids</taxon>
        <taxon>malvids</taxon>
        <taxon>Malvales</taxon>
        <taxon>Malvaceae</taxon>
        <taxon>Malvoideae</taxon>
        <taxon>Gossypium</taxon>
    </lineage>
</organism>
<proteinExistence type="predicted"/>
<name>A0ABR0QDB6_GOSAR</name>
<gene>
    <name evidence="1" type="ORF">PVK06_012738</name>
</gene>
<sequence length="100" mass="11709">MMNFSRLVHIGQQLIDKPYVFSSQVKQVFYLKDLTDEGWHIVLSNTLRDMFDMGNGSRDDIDERSKTLPFSEKNLNETIPCTSTQFQLVRQDVDKDIYES</sequence>
<evidence type="ECO:0000313" key="2">
    <source>
        <dbReference type="Proteomes" id="UP001358586"/>
    </source>
</evidence>
<evidence type="ECO:0000313" key="1">
    <source>
        <dbReference type="EMBL" id="KAK5836932.1"/>
    </source>
</evidence>
<accession>A0ABR0QDB6</accession>
<keyword evidence="2" id="KW-1185">Reference proteome</keyword>
<dbReference type="EMBL" id="JARKNE010000004">
    <property type="protein sequence ID" value="KAK5836932.1"/>
    <property type="molecule type" value="Genomic_DNA"/>
</dbReference>
<reference evidence="1 2" key="1">
    <citation type="submission" date="2023-03" db="EMBL/GenBank/DDBJ databases">
        <title>WGS of Gossypium arboreum.</title>
        <authorList>
            <person name="Yu D."/>
        </authorList>
    </citation>
    <scope>NUCLEOTIDE SEQUENCE [LARGE SCALE GENOMIC DNA]</scope>
    <source>
        <tissue evidence="1">Leaf</tissue>
    </source>
</reference>
<comment type="caution">
    <text evidence="1">The sequence shown here is derived from an EMBL/GenBank/DDBJ whole genome shotgun (WGS) entry which is preliminary data.</text>
</comment>
<dbReference type="Proteomes" id="UP001358586">
    <property type="component" value="Chromosome 4"/>
</dbReference>
<protein>
    <recommendedName>
        <fullName evidence="3">DUF4216 domain-containing protein</fullName>
    </recommendedName>
</protein>
<evidence type="ECO:0008006" key="3">
    <source>
        <dbReference type="Google" id="ProtNLM"/>
    </source>
</evidence>